<gene>
    <name evidence="4" type="ORF">DWW24_05500</name>
    <name evidence="5" type="ORF">DXA53_09270</name>
</gene>
<evidence type="ECO:0000313" key="7">
    <source>
        <dbReference type="Proteomes" id="UP000284434"/>
    </source>
</evidence>
<dbReference type="InterPro" id="IPR011006">
    <property type="entry name" value="CheY-like_superfamily"/>
</dbReference>
<sequence>MTKQGTILIVDDNKGVLAAIDMLLSGTFKKVITISNPNRIPAMLETENIDVVLLDMNFSSGINNGNEGIFWLGEIRKISNDLPVVLFTAYADIELAVKTVKEGATDFVVKPWDNAKLIATLLSAYRLRQSQTEVKQLRKNEESIRAVCIRIFS</sequence>
<comment type="caution">
    <text evidence="4">The sequence shown here is derived from an EMBL/GenBank/DDBJ whole genome shotgun (WGS) entry which is preliminary data.</text>
</comment>
<accession>A0A412WMM7</accession>
<dbReference type="PANTHER" id="PTHR44591:SF3">
    <property type="entry name" value="RESPONSE REGULATORY DOMAIN-CONTAINING PROTEIN"/>
    <property type="match status" value="1"/>
</dbReference>
<dbReference type="PANTHER" id="PTHR44591">
    <property type="entry name" value="STRESS RESPONSE REGULATOR PROTEIN 1"/>
    <property type="match status" value="1"/>
</dbReference>
<organism evidence="4 6">
    <name type="scientific">Odoribacter splanchnicus</name>
    <dbReference type="NCBI Taxonomy" id="28118"/>
    <lineage>
        <taxon>Bacteria</taxon>
        <taxon>Pseudomonadati</taxon>
        <taxon>Bacteroidota</taxon>
        <taxon>Bacteroidia</taxon>
        <taxon>Bacteroidales</taxon>
        <taxon>Odoribacteraceae</taxon>
        <taxon>Odoribacter</taxon>
    </lineage>
</organism>
<dbReference type="SMART" id="SM00448">
    <property type="entry name" value="REC"/>
    <property type="match status" value="1"/>
</dbReference>
<dbReference type="Pfam" id="PF00072">
    <property type="entry name" value="Response_reg"/>
    <property type="match status" value="1"/>
</dbReference>
<evidence type="ECO:0000313" key="5">
    <source>
        <dbReference type="EMBL" id="RGY06693.1"/>
    </source>
</evidence>
<reference evidence="6 7" key="1">
    <citation type="submission" date="2018-08" db="EMBL/GenBank/DDBJ databases">
        <title>A genome reference for cultivated species of the human gut microbiota.</title>
        <authorList>
            <person name="Zou Y."/>
            <person name="Xue W."/>
            <person name="Luo G."/>
        </authorList>
    </citation>
    <scope>NUCLEOTIDE SEQUENCE [LARGE SCALE GENOMIC DNA]</scope>
    <source>
        <strain evidence="4 6">AF14-6AC</strain>
        <strain evidence="5 7">OF03-11</strain>
    </source>
</reference>
<evidence type="ECO:0000256" key="2">
    <source>
        <dbReference type="PROSITE-ProRule" id="PRU00169"/>
    </source>
</evidence>
<dbReference type="Proteomes" id="UP000283426">
    <property type="component" value="Unassembled WGS sequence"/>
</dbReference>
<dbReference type="InterPro" id="IPR001789">
    <property type="entry name" value="Sig_transdc_resp-reg_receiver"/>
</dbReference>
<name>A0A412WMM7_9BACT</name>
<dbReference type="InterPro" id="IPR050595">
    <property type="entry name" value="Bact_response_regulator"/>
</dbReference>
<dbReference type="Proteomes" id="UP000284434">
    <property type="component" value="Unassembled WGS sequence"/>
</dbReference>
<keyword evidence="1 2" id="KW-0597">Phosphoprotein</keyword>
<dbReference type="PROSITE" id="PS50110">
    <property type="entry name" value="RESPONSE_REGULATORY"/>
    <property type="match status" value="1"/>
</dbReference>
<dbReference type="GO" id="GO:0000160">
    <property type="term" value="P:phosphorelay signal transduction system"/>
    <property type="evidence" value="ECO:0007669"/>
    <property type="project" value="InterPro"/>
</dbReference>
<dbReference type="Gene3D" id="3.40.50.2300">
    <property type="match status" value="1"/>
</dbReference>
<proteinExistence type="predicted"/>
<dbReference type="EMBL" id="QRYW01000009">
    <property type="protein sequence ID" value="RGV28453.1"/>
    <property type="molecule type" value="Genomic_DNA"/>
</dbReference>
<dbReference type="AlphaFoldDB" id="A0A412WMM7"/>
<feature type="modified residue" description="4-aspartylphosphate" evidence="2">
    <location>
        <position position="55"/>
    </location>
</feature>
<dbReference type="SUPFAM" id="SSF52172">
    <property type="entry name" value="CheY-like"/>
    <property type="match status" value="1"/>
</dbReference>
<protein>
    <submittedName>
        <fullName evidence="4">Response regulator</fullName>
    </submittedName>
</protein>
<feature type="domain" description="Response regulatory" evidence="3">
    <location>
        <begin position="6"/>
        <end position="125"/>
    </location>
</feature>
<evidence type="ECO:0000259" key="3">
    <source>
        <dbReference type="PROSITE" id="PS50110"/>
    </source>
</evidence>
<evidence type="ECO:0000256" key="1">
    <source>
        <dbReference type="ARBA" id="ARBA00022553"/>
    </source>
</evidence>
<evidence type="ECO:0000313" key="6">
    <source>
        <dbReference type="Proteomes" id="UP000283426"/>
    </source>
</evidence>
<dbReference type="EMBL" id="QSCO01000011">
    <property type="protein sequence ID" value="RGY06693.1"/>
    <property type="molecule type" value="Genomic_DNA"/>
</dbReference>
<evidence type="ECO:0000313" key="4">
    <source>
        <dbReference type="EMBL" id="RGV28453.1"/>
    </source>
</evidence>